<evidence type="ECO:0000256" key="3">
    <source>
        <dbReference type="ARBA" id="ARBA00022670"/>
    </source>
</evidence>
<dbReference type="GO" id="GO:0009403">
    <property type="term" value="P:toxin biosynthetic process"/>
    <property type="evidence" value="ECO:0007669"/>
    <property type="project" value="InterPro"/>
</dbReference>
<evidence type="ECO:0000256" key="1">
    <source>
        <dbReference type="ARBA" id="ARBA00004141"/>
    </source>
</evidence>
<dbReference type="PRINTS" id="PR00834">
    <property type="entry name" value="PROTEASES2C"/>
</dbReference>
<dbReference type="EMBL" id="BJMD01000002">
    <property type="protein sequence ID" value="GEB17589.1"/>
    <property type="molecule type" value="Genomic_DNA"/>
</dbReference>
<comment type="subcellular location">
    <subcellularLocation>
        <location evidence="1">Membrane</location>
        <topology evidence="1">Multi-pass membrane protein</topology>
    </subcellularLocation>
</comment>
<dbReference type="InterPro" id="IPR001940">
    <property type="entry name" value="Peptidase_S1C"/>
</dbReference>
<feature type="transmembrane region" description="Helical" evidence="8">
    <location>
        <begin position="6"/>
        <end position="22"/>
    </location>
</feature>
<dbReference type="InterPro" id="IPR003825">
    <property type="entry name" value="Colicin-V_CvpA"/>
</dbReference>
<reference evidence="9 10" key="1">
    <citation type="submission" date="2019-06" db="EMBL/GenBank/DDBJ databases">
        <title>Whole genome shotgun sequence of Paenarthrobacter aurescens NBRC 12136.</title>
        <authorList>
            <person name="Hosoyama A."/>
            <person name="Uohara A."/>
            <person name="Ohji S."/>
            <person name="Ichikawa N."/>
        </authorList>
    </citation>
    <scope>NUCLEOTIDE SEQUENCE [LARGE SCALE GENOMIC DNA]</scope>
    <source>
        <strain evidence="9 10">NBRC 12136</strain>
    </source>
</reference>
<evidence type="ECO:0000256" key="8">
    <source>
        <dbReference type="SAM" id="Phobius"/>
    </source>
</evidence>
<keyword evidence="6 8" id="KW-1133">Transmembrane helix</keyword>
<dbReference type="PANTHER" id="PTHR43343">
    <property type="entry name" value="PEPTIDASE S12"/>
    <property type="match status" value="1"/>
</dbReference>
<dbReference type="GO" id="GO:0004252">
    <property type="term" value="F:serine-type endopeptidase activity"/>
    <property type="evidence" value="ECO:0007669"/>
    <property type="project" value="InterPro"/>
</dbReference>
<comment type="similarity">
    <text evidence="2">Belongs to the peptidase S1C family.</text>
</comment>
<evidence type="ECO:0000313" key="9">
    <source>
        <dbReference type="EMBL" id="GEB17589.1"/>
    </source>
</evidence>
<evidence type="ECO:0000256" key="2">
    <source>
        <dbReference type="ARBA" id="ARBA00010541"/>
    </source>
</evidence>
<gene>
    <name evidence="9" type="ORF">AAU01_03440</name>
</gene>
<keyword evidence="5" id="KW-0378">Hydrolase</keyword>
<sequence>MVFGLTILDLALILMLLSYLIYGLRNGFMVTLGGIAGFVVGAVAAFMAVPLVSGWVTDSGWRLTATVGAAVVLIALGHGLGTMIGRKVRHAVRIKPLHAVDRLIGGAVSVVVAALVMSMLAFSISSLGVPFVSQQLAESRVIRYIDNLTPTPVKSTMAQLRSTVIGDGIPKLIEGIGPVTPVPVPNESTDTPALNQAAESVLKIAGTAFECGQNQTGSGFVVSPGRVVTNAHVVAGVSQPVVEVPDGGALPGRVVYFDSQRDIAVLAVDGLRSSPLPLSADLAEGSPAAFAGYPHGGPFQSKPATIQGISTILVPDIYGNNPSPAQVYRLAGDVQPGNSGGPLLTMQGQVAGLIFAKTTTDAALGFALTMEDLEPVAAQAPGLSSPVSAGQCTRK</sequence>
<dbReference type="NCBIfam" id="NF033740">
    <property type="entry name" value="MarP_fam_protase"/>
    <property type="match status" value="1"/>
</dbReference>
<dbReference type="InterPro" id="IPR043504">
    <property type="entry name" value="Peptidase_S1_PA_chymotrypsin"/>
</dbReference>
<protein>
    <submittedName>
        <fullName evidence="9">Serine protease</fullName>
    </submittedName>
</protein>
<evidence type="ECO:0000313" key="10">
    <source>
        <dbReference type="Proteomes" id="UP000317715"/>
    </source>
</evidence>
<evidence type="ECO:0000256" key="4">
    <source>
        <dbReference type="ARBA" id="ARBA00022692"/>
    </source>
</evidence>
<dbReference type="InterPro" id="IPR047680">
    <property type="entry name" value="MarP-like"/>
</dbReference>
<dbReference type="SUPFAM" id="SSF50494">
    <property type="entry name" value="Trypsin-like serine proteases"/>
    <property type="match status" value="1"/>
</dbReference>
<keyword evidence="10" id="KW-1185">Reference proteome</keyword>
<keyword evidence="7 8" id="KW-0472">Membrane</keyword>
<name>A0A4Y3NFU6_PAEAU</name>
<dbReference type="GO" id="GO:0006508">
    <property type="term" value="P:proteolysis"/>
    <property type="evidence" value="ECO:0007669"/>
    <property type="project" value="UniProtKB-KW"/>
</dbReference>
<dbReference type="InterPro" id="IPR051201">
    <property type="entry name" value="Chloro_Bact_Ser_Proteases"/>
</dbReference>
<dbReference type="Pfam" id="PF02674">
    <property type="entry name" value="Colicin_V"/>
    <property type="match status" value="1"/>
</dbReference>
<evidence type="ECO:0000256" key="6">
    <source>
        <dbReference type="ARBA" id="ARBA00022989"/>
    </source>
</evidence>
<dbReference type="PANTHER" id="PTHR43343:SF3">
    <property type="entry name" value="PROTEASE DO-LIKE 8, CHLOROPLASTIC"/>
    <property type="match status" value="1"/>
</dbReference>
<dbReference type="Proteomes" id="UP000317715">
    <property type="component" value="Unassembled WGS sequence"/>
</dbReference>
<feature type="transmembrane region" description="Helical" evidence="8">
    <location>
        <begin position="103"/>
        <end position="124"/>
    </location>
</feature>
<accession>A0A4Y3NFU6</accession>
<keyword evidence="4 8" id="KW-0812">Transmembrane</keyword>
<keyword evidence="3 9" id="KW-0645">Protease</keyword>
<feature type="transmembrane region" description="Helical" evidence="8">
    <location>
        <begin position="29"/>
        <end position="49"/>
    </location>
</feature>
<evidence type="ECO:0000256" key="7">
    <source>
        <dbReference type="ARBA" id="ARBA00023136"/>
    </source>
</evidence>
<evidence type="ECO:0000256" key="5">
    <source>
        <dbReference type="ARBA" id="ARBA00022801"/>
    </source>
</evidence>
<feature type="transmembrane region" description="Helical" evidence="8">
    <location>
        <begin position="61"/>
        <end position="82"/>
    </location>
</feature>
<dbReference type="AlphaFoldDB" id="A0A4Y3NFU6"/>
<dbReference type="Pfam" id="PF13365">
    <property type="entry name" value="Trypsin_2"/>
    <property type="match status" value="1"/>
</dbReference>
<dbReference type="Gene3D" id="2.40.10.10">
    <property type="entry name" value="Trypsin-like serine proteases"/>
    <property type="match status" value="2"/>
</dbReference>
<dbReference type="GO" id="GO:0016020">
    <property type="term" value="C:membrane"/>
    <property type="evidence" value="ECO:0007669"/>
    <property type="project" value="UniProtKB-SubCell"/>
</dbReference>
<proteinExistence type="inferred from homology"/>
<comment type="caution">
    <text evidence="9">The sequence shown here is derived from an EMBL/GenBank/DDBJ whole genome shotgun (WGS) entry which is preliminary data.</text>
</comment>
<organism evidence="9 10">
    <name type="scientific">Paenarthrobacter aurescens</name>
    <name type="common">Arthrobacter aurescens</name>
    <dbReference type="NCBI Taxonomy" id="43663"/>
    <lineage>
        <taxon>Bacteria</taxon>
        <taxon>Bacillati</taxon>
        <taxon>Actinomycetota</taxon>
        <taxon>Actinomycetes</taxon>
        <taxon>Micrococcales</taxon>
        <taxon>Micrococcaceae</taxon>
        <taxon>Paenarthrobacter</taxon>
    </lineage>
</organism>
<dbReference type="InterPro" id="IPR009003">
    <property type="entry name" value="Peptidase_S1_PA"/>
</dbReference>